<dbReference type="RefSeq" id="WP_005878323.1">
    <property type="nucleotide sequence ID" value="NZ_CABMNL010000001.1"/>
</dbReference>
<dbReference type="PANTHER" id="PTHR36934">
    <property type="entry name" value="BLR0278 PROTEIN"/>
    <property type="match status" value="1"/>
</dbReference>
<proteinExistence type="predicted"/>
<dbReference type="eggNOG" id="COG5496">
    <property type="taxonomic scope" value="Bacteria"/>
</dbReference>
<evidence type="ECO:0000256" key="2">
    <source>
        <dbReference type="PIRSR" id="PIRSR014972-2"/>
    </source>
</evidence>
<dbReference type="EMBL" id="ACDP02000001">
    <property type="protein sequence ID" value="EEO28541.1"/>
    <property type="molecule type" value="Genomic_DNA"/>
</dbReference>
<evidence type="ECO:0000259" key="3">
    <source>
        <dbReference type="Pfam" id="PF22636"/>
    </source>
</evidence>
<sequence length="133" mass="14509">MNPKNFFLVPGMAEKTELIVTEEQTARYWGSGKSDILATPALVAVMEATTQKITDGGLPESWQSVGTYIGLTHSSVTPVGAKVSIHAVLTHIDGKELTFEISAFDESGIIAEGSHKRIISRTEVLKRLLRKKK</sequence>
<dbReference type="Gene3D" id="3.10.129.10">
    <property type="entry name" value="Hotdog Thioesterase"/>
    <property type="match status" value="1"/>
</dbReference>
<dbReference type="InterPro" id="IPR025540">
    <property type="entry name" value="FlK"/>
</dbReference>
<keyword evidence="5" id="KW-1185">Reference proteome</keyword>
<evidence type="ECO:0000313" key="4">
    <source>
        <dbReference type="EMBL" id="EEO28541.1"/>
    </source>
</evidence>
<dbReference type="Proteomes" id="UP000003973">
    <property type="component" value="Unassembled WGS sequence"/>
</dbReference>
<dbReference type="HOGENOM" id="CLU_119426_0_1_4"/>
<feature type="domain" description="Fluoroacetyl-CoA-specific thioesterase-like" evidence="3">
    <location>
        <begin position="20"/>
        <end position="120"/>
    </location>
</feature>
<evidence type="ECO:0000313" key="5">
    <source>
        <dbReference type="Proteomes" id="UP000003973"/>
    </source>
</evidence>
<dbReference type="PANTHER" id="PTHR36934:SF1">
    <property type="entry name" value="THIOESTERASE DOMAIN-CONTAINING PROTEIN"/>
    <property type="match status" value="1"/>
</dbReference>
<protein>
    <recommendedName>
        <fullName evidence="3">Fluoroacetyl-CoA-specific thioesterase-like domain-containing protein</fullName>
    </recommendedName>
</protein>
<dbReference type="PIRSF" id="PIRSF014972">
    <property type="entry name" value="FlK"/>
    <property type="match status" value="1"/>
</dbReference>
<dbReference type="InterPro" id="IPR054485">
    <property type="entry name" value="FlK-like_dom"/>
</dbReference>
<feature type="active site" evidence="1">
    <location>
        <position position="73"/>
    </location>
</feature>
<feature type="active site" evidence="1">
    <location>
        <position position="47"/>
    </location>
</feature>
<organism evidence="4 5">
    <name type="scientific">Oxalobacter paraformigenes</name>
    <dbReference type="NCBI Taxonomy" id="556268"/>
    <lineage>
        <taxon>Bacteria</taxon>
        <taxon>Pseudomonadati</taxon>
        <taxon>Pseudomonadota</taxon>
        <taxon>Betaproteobacteria</taxon>
        <taxon>Burkholderiales</taxon>
        <taxon>Oxalobacteraceae</taxon>
        <taxon>Oxalobacter</taxon>
    </lineage>
</organism>
<evidence type="ECO:0000256" key="1">
    <source>
        <dbReference type="PIRSR" id="PIRSR014972-1"/>
    </source>
</evidence>
<name>C3X5Q5_9BURK</name>
<dbReference type="AlphaFoldDB" id="C3X5Q5"/>
<feature type="binding site" evidence="2">
    <location>
        <position position="117"/>
    </location>
    <ligand>
        <name>substrate</name>
    </ligand>
</feature>
<feature type="binding site" evidence="2">
    <location>
        <position position="66"/>
    </location>
    <ligand>
        <name>substrate</name>
    </ligand>
</feature>
<feature type="binding site" evidence="2">
    <location>
        <position position="66"/>
    </location>
    <ligand>
        <name>CoA</name>
        <dbReference type="ChEBI" id="CHEBI:57287"/>
    </ligand>
</feature>
<gene>
    <name evidence="4" type="ORF">OFAG_01694</name>
</gene>
<dbReference type="InterPro" id="IPR029069">
    <property type="entry name" value="HotDog_dom_sf"/>
</dbReference>
<dbReference type="Pfam" id="PF22636">
    <property type="entry name" value="FlK"/>
    <property type="match status" value="1"/>
</dbReference>
<accession>C3X5Q5</accession>
<feature type="active site" evidence="1">
    <location>
        <position position="39"/>
    </location>
</feature>
<comment type="caution">
    <text evidence="4">The sequence shown here is derived from an EMBL/GenBank/DDBJ whole genome shotgun (WGS) entry which is preliminary data.</text>
</comment>
<dbReference type="SUPFAM" id="SSF54637">
    <property type="entry name" value="Thioesterase/thiol ester dehydrase-isomerase"/>
    <property type="match status" value="1"/>
</dbReference>
<reference evidence="4" key="1">
    <citation type="submission" date="2011-10" db="EMBL/GenBank/DDBJ databases">
        <title>The Genome Sequence of Oxalobacter formigenes HOxBLS.</title>
        <authorList>
            <consortium name="The Broad Institute Genome Sequencing Platform"/>
            <person name="Earl A."/>
            <person name="Ward D."/>
            <person name="Feldgarden M."/>
            <person name="Gevers D."/>
            <person name="Allison M.J."/>
            <person name="Humphrey S."/>
            <person name="Young S.K."/>
            <person name="Zeng Q."/>
            <person name="Gargeya S."/>
            <person name="Fitzgerald M."/>
            <person name="Haas B."/>
            <person name="Abouelleil A."/>
            <person name="Alvarado L."/>
            <person name="Arachchi H.M."/>
            <person name="Berlin A."/>
            <person name="Brown A."/>
            <person name="Chapman S.B."/>
            <person name="Chen Z."/>
            <person name="Dunbar C."/>
            <person name="Freedman E."/>
            <person name="Gearin G."/>
            <person name="Goldberg J."/>
            <person name="Griggs A."/>
            <person name="Gujja S."/>
            <person name="Heiman D."/>
            <person name="Howarth C."/>
            <person name="Larson L."/>
            <person name="Lui A."/>
            <person name="MacDonald P.J.P."/>
            <person name="Montmayeur A."/>
            <person name="Murphy C."/>
            <person name="Neiman D."/>
            <person name="Pearson M."/>
            <person name="Priest M."/>
            <person name="Roberts A."/>
            <person name="Saif S."/>
            <person name="Shea T."/>
            <person name="Shenoy N."/>
            <person name="Sisk P."/>
            <person name="Stolte C."/>
            <person name="Sykes S."/>
            <person name="Wortman J."/>
            <person name="Nusbaum C."/>
            <person name="Birren B."/>
        </authorList>
    </citation>
    <scope>NUCLEOTIDE SEQUENCE [LARGE SCALE GENOMIC DNA]</scope>
    <source>
        <strain evidence="4">HOxBLS</strain>
    </source>
</reference>